<comment type="caution">
    <text evidence="2">The sequence shown here is derived from an EMBL/GenBank/DDBJ whole genome shotgun (WGS) entry which is preliminary data.</text>
</comment>
<dbReference type="Proteomes" id="UP001369086">
    <property type="component" value="Unassembled WGS sequence"/>
</dbReference>
<keyword evidence="1" id="KW-1133">Transmembrane helix</keyword>
<dbReference type="EMBL" id="JAHFZB010000011">
    <property type="protein sequence ID" value="KAK6483982.1"/>
    <property type="molecule type" value="Genomic_DNA"/>
</dbReference>
<evidence type="ECO:0000256" key="1">
    <source>
        <dbReference type="SAM" id="Phobius"/>
    </source>
</evidence>
<organism evidence="2 3">
    <name type="scientific">Huso huso</name>
    <name type="common">Beluga</name>
    <name type="synonym">Acipenser huso</name>
    <dbReference type="NCBI Taxonomy" id="61971"/>
    <lineage>
        <taxon>Eukaryota</taxon>
        <taxon>Metazoa</taxon>
        <taxon>Chordata</taxon>
        <taxon>Craniata</taxon>
        <taxon>Vertebrata</taxon>
        <taxon>Euteleostomi</taxon>
        <taxon>Actinopterygii</taxon>
        <taxon>Chondrostei</taxon>
        <taxon>Acipenseriformes</taxon>
        <taxon>Acipenseridae</taxon>
        <taxon>Huso</taxon>
    </lineage>
</organism>
<evidence type="ECO:0000313" key="2">
    <source>
        <dbReference type="EMBL" id="KAK6483982.1"/>
    </source>
</evidence>
<proteinExistence type="predicted"/>
<keyword evidence="1" id="KW-0472">Membrane</keyword>
<dbReference type="PANTHER" id="PTHR35073">
    <property type="entry name" value="OTOSPIRALIN"/>
    <property type="match status" value="1"/>
</dbReference>
<gene>
    <name evidence="2" type="ORF">HHUSO_G13620</name>
</gene>
<sequence length="94" mass="11282">MKWCFYAGIFLIYVFVNELTALTVSYLLFLLVPYDETPARPYWSYSTTDFWRYIEYFRSIGAYNQINEMARTFFAHQHLGDTLGYDAVELEHEH</sequence>
<keyword evidence="3" id="KW-1185">Reference proteome</keyword>
<name>A0ABR0ZGP5_HUSHU</name>
<dbReference type="Pfam" id="PF15182">
    <property type="entry name" value="OTOS"/>
    <property type="match status" value="1"/>
</dbReference>
<feature type="transmembrane region" description="Helical" evidence="1">
    <location>
        <begin position="6"/>
        <end position="32"/>
    </location>
</feature>
<dbReference type="InterPro" id="IPR028224">
    <property type="entry name" value="Otospiralin"/>
</dbReference>
<keyword evidence="1" id="KW-0812">Transmembrane</keyword>
<reference evidence="2 3" key="1">
    <citation type="submission" date="2021-05" db="EMBL/GenBank/DDBJ databases">
        <authorList>
            <person name="Zahm M."/>
            <person name="Klopp C."/>
            <person name="Cabau C."/>
            <person name="Kuhl H."/>
            <person name="Suciu R."/>
            <person name="Ciorpac M."/>
            <person name="Holostenco D."/>
            <person name="Gessner J."/>
            <person name="Wuertz S."/>
            <person name="Hohne C."/>
            <person name="Stock M."/>
            <person name="Gislard M."/>
            <person name="Lluch J."/>
            <person name="Milhes M."/>
            <person name="Lampietro C."/>
            <person name="Lopez Roques C."/>
            <person name="Donnadieu C."/>
            <person name="Du K."/>
            <person name="Schartl M."/>
            <person name="Guiguen Y."/>
        </authorList>
    </citation>
    <scope>NUCLEOTIDE SEQUENCE [LARGE SCALE GENOMIC DNA]</scope>
    <source>
        <strain evidence="2">Hh-F2</strain>
        <tissue evidence="2">Blood</tissue>
    </source>
</reference>
<evidence type="ECO:0000313" key="3">
    <source>
        <dbReference type="Proteomes" id="UP001369086"/>
    </source>
</evidence>
<protein>
    <submittedName>
        <fullName evidence="2">Otospiralin</fullName>
    </submittedName>
</protein>
<dbReference type="PANTHER" id="PTHR35073:SF1">
    <property type="entry name" value="OTOSPIRALIN"/>
    <property type="match status" value="1"/>
</dbReference>
<accession>A0ABR0ZGP5</accession>